<evidence type="ECO:0000313" key="2">
    <source>
        <dbReference type="Proteomes" id="UP001221142"/>
    </source>
</evidence>
<sequence>MCADITLEWEWAVYISDDLIDMLQPDLRRLIIHVVGGQDGTLVLATTTSLFQVYGDLLAREATIFRNMLEMPQPADGETVDGCPDDGADVE</sequence>
<protein>
    <submittedName>
        <fullName evidence="1">Uncharacterized protein</fullName>
    </submittedName>
</protein>
<organism evidence="1 2">
    <name type="scientific">Roridomyces roridus</name>
    <dbReference type="NCBI Taxonomy" id="1738132"/>
    <lineage>
        <taxon>Eukaryota</taxon>
        <taxon>Fungi</taxon>
        <taxon>Dikarya</taxon>
        <taxon>Basidiomycota</taxon>
        <taxon>Agaricomycotina</taxon>
        <taxon>Agaricomycetes</taxon>
        <taxon>Agaricomycetidae</taxon>
        <taxon>Agaricales</taxon>
        <taxon>Marasmiineae</taxon>
        <taxon>Mycenaceae</taxon>
        <taxon>Roridomyces</taxon>
    </lineage>
</organism>
<dbReference type="Proteomes" id="UP001221142">
    <property type="component" value="Unassembled WGS sequence"/>
</dbReference>
<keyword evidence="2" id="KW-1185">Reference proteome</keyword>
<accession>A0AAD7B221</accession>
<gene>
    <name evidence="1" type="ORF">FB45DRAFT_1039687</name>
</gene>
<dbReference type="EMBL" id="JARKIF010000045">
    <property type="protein sequence ID" value="KAJ7608349.1"/>
    <property type="molecule type" value="Genomic_DNA"/>
</dbReference>
<name>A0AAD7B221_9AGAR</name>
<reference evidence="1" key="1">
    <citation type="submission" date="2023-03" db="EMBL/GenBank/DDBJ databases">
        <title>Massive genome expansion in bonnet fungi (Mycena s.s.) driven by repeated elements and novel gene families across ecological guilds.</title>
        <authorList>
            <consortium name="Lawrence Berkeley National Laboratory"/>
            <person name="Harder C.B."/>
            <person name="Miyauchi S."/>
            <person name="Viragh M."/>
            <person name="Kuo A."/>
            <person name="Thoen E."/>
            <person name="Andreopoulos B."/>
            <person name="Lu D."/>
            <person name="Skrede I."/>
            <person name="Drula E."/>
            <person name="Henrissat B."/>
            <person name="Morin E."/>
            <person name="Kohler A."/>
            <person name="Barry K."/>
            <person name="LaButti K."/>
            <person name="Morin E."/>
            <person name="Salamov A."/>
            <person name="Lipzen A."/>
            <person name="Mereny Z."/>
            <person name="Hegedus B."/>
            <person name="Baldrian P."/>
            <person name="Stursova M."/>
            <person name="Weitz H."/>
            <person name="Taylor A."/>
            <person name="Grigoriev I.V."/>
            <person name="Nagy L.G."/>
            <person name="Martin F."/>
            <person name="Kauserud H."/>
        </authorList>
    </citation>
    <scope>NUCLEOTIDE SEQUENCE</scope>
    <source>
        <strain evidence="1">9284</strain>
    </source>
</reference>
<comment type="caution">
    <text evidence="1">The sequence shown here is derived from an EMBL/GenBank/DDBJ whole genome shotgun (WGS) entry which is preliminary data.</text>
</comment>
<proteinExistence type="predicted"/>
<dbReference type="AlphaFoldDB" id="A0AAD7B221"/>
<evidence type="ECO:0000313" key="1">
    <source>
        <dbReference type="EMBL" id="KAJ7608349.1"/>
    </source>
</evidence>